<gene>
    <name evidence="3" type="ORF">DIABBA_LOCUS12872</name>
</gene>
<organism evidence="3 4">
    <name type="scientific">Diabrotica balteata</name>
    <name type="common">Banded cucumber beetle</name>
    <dbReference type="NCBI Taxonomy" id="107213"/>
    <lineage>
        <taxon>Eukaryota</taxon>
        <taxon>Metazoa</taxon>
        <taxon>Ecdysozoa</taxon>
        <taxon>Arthropoda</taxon>
        <taxon>Hexapoda</taxon>
        <taxon>Insecta</taxon>
        <taxon>Pterygota</taxon>
        <taxon>Neoptera</taxon>
        <taxon>Endopterygota</taxon>
        <taxon>Coleoptera</taxon>
        <taxon>Polyphaga</taxon>
        <taxon>Cucujiformia</taxon>
        <taxon>Chrysomeloidea</taxon>
        <taxon>Chrysomelidae</taxon>
        <taxon>Galerucinae</taxon>
        <taxon>Diabroticina</taxon>
        <taxon>Diabroticites</taxon>
        <taxon>Diabrotica</taxon>
    </lineage>
</organism>
<evidence type="ECO:0000313" key="3">
    <source>
        <dbReference type="EMBL" id="CAG9840203.1"/>
    </source>
</evidence>
<accession>A0A9N9TD36</accession>
<evidence type="ECO:0000256" key="1">
    <source>
        <dbReference type="SAM" id="Coils"/>
    </source>
</evidence>
<sequence>MKDWFDIECQKEIELRKSLRMEIITKETTETKNRYREQRQKVKRVLREKKRKRIDNKLKEIEENYRNKKIQNLCRGARNEKKGFQQNPIFVKNKAGNNIYGEAEIVERWKEYFDELLNGNNKSNQRECMEAEARIEHLEDIEDNSPSKKQIEEIIKNPKNHKSPGSAIT</sequence>
<feature type="region of interest" description="Disordered" evidence="2">
    <location>
        <begin position="139"/>
        <end position="169"/>
    </location>
</feature>
<protein>
    <submittedName>
        <fullName evidence="3">Uncharacterized protein</fullName>
    </submittedName>
</protein>
<name>A0A9N9TD36_DIABA</name>
<reference evidence="3" key="1">
    <citation type="submission" date="2022-01" db="EMBL/GenBank/DDBJ databases">
        <authorList>
            <person name="King R."/>
        </authorList>
    </citation>
    <scope>NUCLEOTIDE SEQUENCE</scope>
</reference>
<dbReference type="AlphaFoldDB" id="A0A9N9TD36"/>
<dbReference type="OrthoDB" id="6770619at2759"/>
<evidence type="ECO:0000313" key="4">
    <source>
        <dbReference type="Proteomes" id="UP001153709"/>
    </source>
</evidence>
<proteinExistence type="predicted"/>
<evidence type="ECO:0000256" key="2">
    <source>
        <dbReference type="SAM" id="MobiDB-lite"/>
    </source>
</evidence>
<feature type="compositionally biased region" description="Basic and acidic residues" evidence="2">
    <location>
        <begin position="145"/>
        <end position="156"/>
    </location>
</feature>
<keyword evidence="1" id="KW-0175">Coiled coil</keyword>
<feature type="coiled-coil region" evidence="1">
    <location>
        <begin position="32"/>
        <end position="87"/>
    </location>
</feature>
<dbReference type="Proteomes" id="UP001153709">
    <property type="component" value="Chromosome 9"/>
</dbReference>
<dbReference type="EMBL" id="OU898284">
    <property type="protein sequence ID" value="CAG9840203.1"/>
    <property type="molecule type" value="Genomic_DNA"/>
</dbReference>
<keyword evidence="4" id="KW-1185">Reference proteome</keyword>